<gene>
    <name evidence="1" type="ORF">PanWU01x14_307220</name>
</gene>
<sequence length="100" mass="11190">MERTFRARRREQQQGLAGLEEMAEAAGTDNAAAMADDRDGAIREYAIPILNGLNPGIVRPEIQAPQFELKPVMFQMLQTVGQFSGVPTEDPHLHLRLFIE</sequence>
<protein>
    <submittedName>
        <fullName evidence="1">Uncharacterized protein</fullName>
    </submittedName>
</protein>
<reference evidence="2" key="1">
    <citation type="submission" date="2016-06" db="EMBL/GenBank/DDBJ databases">
        <title>Parallel loss of symbiosis genes in relatives of nitrogen-fixing non-legume Parasponia.</title>
        <authorList>
            <person name="Van Velzen R."/>
            <person name="Holmer R."/>
            <person name="Bu F."/>
            <person name="Rutten L."/>
            <person name="Van Zeijl A."/>
            <person name="Liu W."/>
            <person name="Santuari L."/>
            <person name="Cao Q."/>
            <person name="Sharma T."/>
            <person name="Shen D."/>
            <person name="Roswanjaya Y."/>
            <person name="Wardhani T."/>
            <person name="Kalhor M.S."/>
            <person name="Jansen J."/>
            <person name="Van den Hoogen J."/>
            <person name="Gungor B."/>
            <person name="Hartog M."/>
            <person name="Hontelez J."/>
            <person name="Verver J."/>
            <person name="Yang W.-C."/>
            <person name="Schijlen E."/>
            <person name="Repin R."/>
            <person name="Schilthuizen M."/>
            <person name="Schranz E."/>
            <person name="Heidstra R."/>
            <person name="Miyata K."/>
            <person name="Fedorova E."/>
            <person name="Kohlen W."/>
            <person name="Bisseling T."/>
            <person name="Smit S."/>
            <person name="Geurts R."/>
        </authorList>
    </citation>
    <scope>NUCLEOTIDE SEQUENCE [LARGE SCALE GENOMIC DNA]</scope>
    <source>
        <strain evidence="2">cv. WU1-14</strain>
    </source>
</reference>
<evidence type="ECO:0000313" key="1">
    <source>
        <dbReference type="EMBL" id="PON39152.1"/>
    </source>
</evidence>
<comment type="caution">
    <text evidence="1">The sequence shown here is derived from an EMBL/GenBank/DDBJ whole genome shotgun (WGS) entry which is preliminary data.</text>
</comment>
<organism evidence="1 2">
    <name type="scientific">Parasponia andersonii</name>
    <name type="common">Sponia andersonii</name>
    <dbReference type="NCBI Taxonomy" id="3476"/>
    <lineage>
        <taxon>Eukaryota</taxon>
        <taxon>Viridiplantae</taxon>
        <taxon>Streptophyta</taxon>
        <taxon>Embryophyta</taxon>
        <taxon>Tracheophyta</taxon>
        <taxon>Spermatophyta</taxon>
        <taxon>Magnoliopsida</taxon>
        <taxon>eudicotyledons</taxon>
        <taxon>Gunneridae</taxon>
        <taxon>Pentapetalae</taxon>
        <taxon>rosids</taxon>
        <taxon>fabids</taxon>
        <taxon>Rosales</taxon>
        <taxon>Cannabaceae</taxon>
        <taxon>Parasponia</taxon>
    </lineage>
</organism>
<proteinExistence type="predicted"/>
<dbReference type="OrthoDB" id="1674633at2759"/>
<evidence type="ECO:0000313" key="2">
    <source>
        <dbReference type="Proteomes" id="UP000237105"/>
    </source>
</evidence>
<dbReference type="AlphaFoldDB" id="A0A2P5ARH9"/>
<keyword evidence="2" id="KW-1185">Reference proteome</keyword>
<dbReference type="Proteomes" id="UP000237105">
    <property type="component" value="Unassembled WGS sequence"/>
</dbReference>
<accession>A0A2P5ARH9</accession>
<dbReference type="EMBL" id="JXTB01000474">
    <property type="protein sequence ID" value="PON39152.1"/>
    <property type="molecule type" value="Genomic_DNA"/>
</dbReference>
<feature type="non-terminal residue" evidence="1">
    <location>
        <position position="100"/>
    </location>
</feature>
<name>A0A2P5ARH9_PARAD</name>